<reference evidence="6 7" key="1">
    <citation type="submission" date="2019-12" db="EMBL/GenBank/DDBJ databases">
        <title>Genomic-based taxomic classification of the family Erythrobacteraceae.</title>
        <authorList>
            <person name="Xu L."/>
        </authorList>
    </citation>
    <scope>NUCLEOTIDE SEQUENCE [LARGE SCALE GENOMIC DNA]</scope>
    <source>
        <strain evidence="6 7">SW-109</strain>
    </source>
</reference>
<dbReference type="AlphaFoldDB" id="A0A6I4UVH3"/>
<dbReference type="EMBL" id="WTYP01000001">
    <property type="protein sequence ID" value="MXP45879.1"/>
    <property type="molecule type" value="Genomic_DNA"/>
</dbReference>
<dbReference type="InterPro" id="IPR011057">
    <property type="entry name" value="Mss4-like_sf"/>
</dbReference>
<evidence type="ECO:0000313" key="7">
    <source>
        <dbReference type="Proteomes" id="UP000471435"/>
    </source>
</evidence>
<evidence type="ECO:0000256" key="3">
    <source>
        <dbReference type="ARBA" id="ARBA00022833"/>
    </source>
</evidence>
<evidence type="ECO:0000256" key="2">
    <source>
        <dbReference type="ARBA" id="ARBA00022723"/>
    </source>
</evidence>
<dbReference type="SUPFAM" id="SSF51316">
    <property type="entry name" value="Mss4-like"/>
    <property type="match status" value="1"/>
</dbReference>
<keyword evidence="7" id="KW-1185">Reference proteome</keyword>
<evidence type="ECO:0000259" key="5">
    <source>
        <dbReference type="PROSITE" id="PS51891"/>
    </source>
</evidence>
<feature type="domain" description="CENP-V/GFA" evidence="5">
    <location>
        <begin position="12"/>
        <end position="124"/>
    </location>
</feature>
<dbReference type="Proteomes" id="UP000471435">
    <property type="component" value="Unassembled WGS sequence"/>
</dbReference>
<evidence type="ECO:0000256" key="4">
    <source>
        <dbReference type="ARBA" id="ARBA00023239"/>
    </source>
</evidence>
<dbReference type="GO" id="GO:0016846">
    <property type="term" value="F:carbon-sulfur lyase activity"/>
    <property type="evidence" value="ECO:0007669"/>
    <property type="project" value="InterPro"/>
</dbReference>
<dbReference type="InterPro" id="IPR006913">
    <property type="entry name" value="CENP-V/GFA"/>
</dbReference>
<name>A0A6I4UVH3_9SPHN</name>
<sequence length="149" mass="16406">MTDAKKGAIASAEGHCLCGKVSIQLHQAKPVVDVCHCVMCRRWGGGPFMGMSGDSFEISGEEHVSSYPSSNWAERAFCKNCGSNLWYRFTPTDHYSFTAGVFDIRDGIEIEQQIFVDEKPAFYDFSQETPMKTGAEIIAEAEASGLSFD</sequence>
<dbReference type="PANTHER" id="PTHR33337:SF40">
    <property type="entry name" value="CENP-V_GFA DOMAIN-CONTAINING PROTEIN-RELATED"/>
    <property type="match status" value="1"/>
</dbReference>
<evidence type="ECO:0000256" key="1">
    <source>
        <dbReference type="ARBA" id="ARBA00005495"/>
    </source>
</evidence>
<dbReference type="OrthoDB" id="7186766at2"/>
<organism evidence="6 7">
    <name type="scientific">Pontixanthobacter luteolus</name>
    <dbReference type="NCBI Taxonomy" id="295089"/>
    <lineage>
        <taxon>Bacteria</taxon>
        <taxon>Pseudomonadati</taxon>
        <taxon>Pseudomonadota</taxon>
        <taxon>Alphaproteobacteria</taxon>
        <taxon>Sphingomonadales</taxon>
        <taxon>Erythrobacteraceae</taxon>
        <taxon>Pontixanthobacter</taxon>
    </lineage>
</organism>
<dbReference type="RefSeq" id="WP_160729180.1">
    <property type="nucleotide sequence ID" value="NZ_CANLWR010000001.1"/>
</dbReference>
<dbReference type="PROSITE" id="PS51891">
    <property type="entry name" value="CENP_V_GFA"/>
    <property type="match status" value="1"/>
</dbReference>
<comment type="caution">
    <text evidence="6">The sequence shown here is derived from an EMBL/GenBank/DDBJ whole genome shotgun (WGS) entry which is preliminary data.</text>
</comment>
<keyword evidence="2" id="KW-0479">Metal-binding</keyword>
<dbReference type="Pfam" id="PF04828">
    <property type="entry name" value="GFA"/>
    <property type="match status" value="1"/>
</dbReference>
<dbReference type="PANTHER" id="PTHR33337">
    <property type="entry name" value="GFA DOMAIN-CONTAINING PROTEIN"/>
    <property type="match status" value="1"/>
</dbReference>
<gene>
    <name evidence="6" type="ORF">GRI43_00540</name>
</gene>
<comment type="similarity">
    <text evidence="1">Belongs to the Gfa family.</text>
</comment>
<protein>
    <submittedName>
        <fullName evidence="6">GFA family protein</fullName>
    </submittedName>
</protein>
<dbReference type="Gene3D" id="3.90.1590.10">
    <property type="entry name" value="glutathione-dependent formaldehyde- activating enzyme (gfa)"/>
    <property type="match status" value="1"/>
</dbReference>
<evidence type="ECO:0000313" key="6">
    <source>
        <dbReference type="EMBL" id="MXP45879.1"/>
    </source>
</evidence>
<accession>A0A6I4UVH3</accession>
<proteinExistence type="inferred from homology"/>
<keyword evidence="4" id="KW-0456">Lyase</keyword>
<keyword evidence="3" id="KW-0862">Zinc</keyword>
<dbReference type="GO" id="GO:0046872">
    <property type="term" value="F:metal ion binding"/>
    <property type="evidence" value="ECO:0007669"/>
    <property type="project" value="UniProtKB-KW"/>
</dbReference>